<dbReference type="Proteomes" id="UP000504629">
    <property type="component" value="Unplaced"/>
</dbReference>
<dbReference type="RefSeq" id="XP_028034893.1">
    <property type="nucleotide sequence ID" value="XM_028179092.1"/>
</dbReference>
<protein>
    <submittedName>
        <fullName evidence="2">Uncharacterized protein LOC114246530</fullName>
    </submittedName>
</protein>
<dbReference type="Pfam" id="PF05517">
    <property type="entry name" value="p25-alpha"/>
    <property type="match status" value="1"/>
</dbReference>
<dbReference type="GeneID" id="114246530"/>
<sequence>MDQFFEKLQKDGKNSVDNIIKWMKDSKIIDEVKASEEKARKLFEGVPDINNIDINKLKEVINKMAAEQKKNVEELTTMLEKQPPKVLDALQAGASAFKAALEKK</sequence>
<dbReference type="InterPro" id="IPR008907">
    <property type="entry name" value="TPP/p25"/>
</dbReference>
<dbReference type="KEGG" id="bman:114246530"/>
<dbReference type="OrthoDB" id="7492502at2759"/>
<accession>A0A6J2JZN6</accession>
<name>A0A6J2JZN6_BOMMA</name>
<evidence type="ECO:0000313" key="2">
    <source>
        <dbReference type="RefSeq" id="XP_028034893.1"/>
    </source>
</evidence>
<proteinExistence type="predicted"/>
<dbReference type="AlphaFoldDB" id="A0A6J2JZN6"/>
<organism evidence="1 2">
    <name type="scientific">Bombyx mandarina</name>
    <name type="common">Wild silk moth</name>
    <name type="synonym">Wild silkworm</name>
    <dbReference type="NCBI Taxonomy" id="7092"/>
    <lineage>
        <taxon>Eukaryota</taxon>
        <taxon>Metazoa</taxon>
        <taxon>Ecdysozoa</taxon>
        <taxon>Arthropoda</taxon>
        <taxon>Hexapoda</taxon>
        <taxon>Insecta</taxon>
        <taxon>Pterygota</taxon>
        <taxon>Neoptera</taxon>
        <taxon>Endopterygota</taxon>
        <taxon>Lepidoptera</taxon>
        <taxon>Glossata</taxon>
        <taxon>Ditrysia</taxon>
        <taxon>Bombycoidea</taxon>
        <taxon>Bombycidae</taxon>
        <taxon>Bombycinae</taxon>
        <taxon>Bombyx</taxon>
    </lineage>
</organism>
<keyword evidence="1" id="KW-1185">Reference proteome</keyword>
<dbReference type="GO" id="GO:0015631">
    <property type="term" value="F:tubulin binding"/>
    <property type="evidence" value="ECO:0007669"/>
    <property type="project" value="InterPro"/>
</dbReference>
<gene>
    <name evidence="2" type="primary">LOC114246530</name>
</gene>
<dbReference type="GO" id="GO:0046785">
    <property type="term" value="P:microtubule polymerization"/>
    <property type="evidence" value="ECO:0007669"/>
    <property type="project" value="InterPro"/>
</dbReference>
<reference evidence="2" key="1">
    <citation type="submission" date="2025-08" db="UniProtKB">
        <authorList>
            <consortium name="RefSeq"/>
        </authorList>
    </citation>
    <scope>IDENTIFICATION</scope>
    <source>
        <tissue evidence="2">Silk gland</tissue>
    </source>
</reference>
<evidence type="ECO:0000313" key="1">
    <source>
        <dbReference type="Proteomes" id="UP000504629"/>
    </source>
</evidence>